<protein>
    <submittedName>
        <fullName evidence="2">Uncharacterized protein</fullName>
    </submittedName>
</protein>
<evidence type="ECO:0000256" key="1">
    <source>
        <dbReference type="SAM" id="MobiDB-lite"/>
    </source>
</evidence>
<name>A0A0C3LKS5_9AGAM</name>
<accession>A0A0C3LKS5</accession>
<organism evidence="2 3">
    <name type="scientific">Tulasnella calospora MUT 4182</name>
    <dbReference type="NCBI Taxonomy" id="1051891"/>
    <lineage>
        <taxon>Eukaryota</taxon>
        <taxon>Fungi</taxon>
        <taxon>Dikarya</taxon>
        <taxon>Basidiomycota</taxon>
        <taxon>Agaricomycotina</taxon>
        <taxon>Agaricomycetes</taxon>
        <taxon>Cantharellales</taxon>
        <taxon>Tulasnellaceae</taxon>
        <taxon>Tulasnella</taxon>
    </lineage>
</organism>
<keyword evidence="3" id="KW-1185">Reference proteome</keyword>
<dbReference type="AlphaFoldDB" id="A0A0C3LKS5"/>
<dbReference type="Proteomes" id="UP000054248">
    <property type="component" value="Unassembled WGS sequence"/>
</dbReference>
<dbReference type="EMBL" id="KN823123">
    <property type="protein sequence ID" value="KIO21952.1"/>
    <property type="molecule type" value="Genomic_DNA"/>
</dbReference>
<proteinExistence type="predicted"/>
<evidence type="ECO:0000313" key="3">
    <source>
        <dbReference type="Proteomes" id="UP000054248"/>
    </source>
</evidence>
<sequence length="385" mass="42570">MDESEQIAFAGRDGTEAENFVRNVKSRAFKLGKQRDNEWMAAFASICFAGDALRWFESLDDETQSDWKLLRSAILAKYPAGSTNSPSSPLQEHAQTKALFNEPVFEPISRGASPISTTSNNPPHLGPRATLPNAPNNSSHNRSTSRSSTLPSPSAPDTPAAGPPVNSEPVVPAFIAARLTQRARDLLNIPKIRGRIRVIRNNSSITEYVSRGVTTGYGWTWCRGYHFVAPSASNALEVEYSPSNKPHKLRILNPATYHGQLALTWFEKSPRHLGFQQGDLSYVHLVDASRDGNDEAGTSFEWSGRFPETNDWDEVSHNTGAEVWRIGTDGTVHASWTKPSGNIYSLSPVVNETDDEILFVIDYDIFMAAHDGQGYSRARLSFEEM</sequence>
<dbReference type="OrthoDB" id="10347918at2759"/>
<gene>
    <name evidence="2" type="ORF">M407DRAFT_28508</name>
</gene>
<reference evidence="2 3" key="1">
    <citation type="submission" date="2014-04" db="EMBL/GenBank/DDBJ databases">
        <authorList>
            <consortium name="DOE Joint Genome Institute"/>
            <person name="Kuo A."/>
            <person name="Girlanda M."/>
            <person name="Perotto S."/>
            <person name="Kohler A."/>
            <person name="Nagy L.G."/>
            <person name="Floudas D."/>
            <person name="Copeland A."/>
            <person name="Barry K.W."/>
            <person name="Cichocki N."/>
            <person name="Veneault-Fourrey C."/>
            <person name="LaButti K."/>
            <person name="Lindquist E.A."/>
            <person name="Lipzen A."/>
            <person name="Lundell T."/>
            <person name="Morin E."/>
            <person name="Murat C."/>
            <person name="Sun H."/>
            <person name="Tunlid A."/>
            <person name="Henrissat B."/>
            <person name="Grigoriev I.V."/>
            <person name="Hibbett D.S."/>
            <person name="Martin F."/>
            <person name="Nordberg H.P."/>
            <person name="Cantor M.N."/>
            <person name="Hua S.X."/>
        </authorList>
    </citation>
    <scope>NUCLEOTIDE SEQUENCE [LARGE SCALE GENOMIC DNA]</scope>
    <source>
        <strain evidence="2 3">MUT 4182</strain>
    </source>
</reference>
<dbReference type="HOGENOM" id="CLU_061438_0_0_1"/>
<evidence type="ECO:0000313" key="2">
    <source>
        <dbReference type="EMBL" id="KIO21952.1"/>
    </source>
</evidence>
<reference evidence="3" key="2">
    <citation type="submission" date="2015-01" db="EMBL/GenBank/DDBJ databases">
        <title>Evolutionary Origins and Diversification of the Mycorrhizal Mutualists.</title>
        <authorList>
            <consortium name="DOE Joint Genome Institute"/>
            <consortium name="Mycorrhizal Genomics Consortium"/>
            <person name="Kohler A."/>
            <person name="Kuo A."/>
            <person name="Nagy L.G."/>
            <person name="Floudas D."/>
            <person name="Copeland A."/>
            <person name="Barry K.W."/>
            <person name="Cichocki N."/>
            <person name="Veneault-Fourrey C."/>
            <person name="LaButti K."/>
            <person name="Lindquist E.A."/>
            <person name="Lipzen A."/>
            <person name="Lundell T."/>
            <person name="Morin E."/>
            <person name="Murat C."/>
            <person name="Riley R."/>
            <person name="Ohm R."/>
            <person name="Sun H."/>
            <person name="Tunlid A."/>
            <person name="Henrissat B."/>
            <person name="Grigoriev I.V."/>
            <person name="Hibbett D.S."/>
            <person name="Martin F."/>
        </authorList>
    </citation>
    <scope>NUCLEOTIDE SEQUENCE [LARGE SCALE GENOMIC DNA]</scope>
    <source>
        <strain evidence="3">MUT 4182</strain>
    </source>
</reference>
<feature type="region of interest" description="Disordered" evidence="1">
    <location>
        <begin position="110"/>
        <end position="166"/>
    </location>
</feature>
<feature type="compositionally biased region" description="Low complexity" evidence="1">
    <location>
        <begin position="136"/>
        <end position="152"/>
    </location>
</feature>